<keyword evidence="7" id="KW-0325">Glycoprotein</keyword>
<feature type="transmembrane region" description="Helical" evidence="12">
    <location>
        <begin position="440"/>
        <end position="461"/>
    </location>
</feature>
<evidence type="ECO:0000256" key="12">
    <source>
        <dbReference type="SAM" id="Phobius"/>
    </source>
</evidence>
<accession>A0A1S3H181</accession>
<dbReference type="SUPFAM" id="SSF161070">
    <property type="entry name" value="SNF-like"/>
    <property type="match status" value="1"/>
</dbReference>
<feature type="transmembrane region" description="Helical" evidence="12">
    <location>
        <begin position="482"/>
        <end position="506"/>
    </location>
</feature>
<feature type="binding site" evidence="8">
    <location>
        <position position="74"/>
    </location>
    <ligand>
        <name>Na(+)</name>
        <dbReference type="ChEBI" id="CHEBI:29101"/>
        <label>1</label>
    </ligand>
</feature>
<dbReference type="Pfam" id="PF00209">
    <property type="entry name" value="SNF"/>
    <property type="match status" value="1"/>
</dbReference>
<dbReference type="PROSITE" id="PS00610">
    <property type="entry name" value="NA_NEUROTRAN_SYMP_1"/>
    <property type="match status" value="1"/>
</dbReference>
<organism evidence="13 14">
    <name type="scientific">Lingula anatina</name>
    <name type="common">Brachiopod</name>
    <name type="synonym">Lingula unguis</name>
    <dbReference type="NCBI Taxonomy" id="7574"/>
    <lineage>
        <taxon>Eukaryota</taxon>
        <taxon>Metazoa</taxon>
        <taxon>Spiralia</taxon>
        <taxon>Lophotrochozoa</taxon>
        <taxon>Brachiopoda</taxon>
        <taxon>Linguliformea</taxon>
        <taxon>Lingulata</taxon>
        <taxon>Lingulida</taxon>
        <taxon>Linguloidea</taxon>
        <taxon>Lingulidae</taxon>
        <taxon>Lingula</taxon>
    </lineage>
</organism>
<evidence type="ECO:0000256" key="10">
    <source>
        <dbReference type="RuleBase" id="RU003732"/>
    </source>
</evidence>
<dbReference type="GeneID" id="106151270"/>
<dbReference type="KEGG" id="lak:106151270"/>
<dbReference type="PANTHER" id="PTHR11616:SF321">
    <property type="entry name" value="SODIUM-DEPENDENT NUTRIENT AMINO ACID TRANSPORTER 1-RELATED"/>
    <property type="match status" value="1"/>
</dbReference>
<evidence type="ECO:0000256" key="6">
    <source>
        <dbReference type="ARBA" id="ARBA00023136"/>
    </source>
</evidence>
<feature type="transmembrane region" description="Helical" evidence="12">
    <location>
        <begin position="595"/>
        <end position="616"/>
    </location>
</feature>
<feature type="transmembrane region" description="Helical" evidence="12">
    <location>
        <begin position="351"/>
        <end position="368"/>
    </location>
</feature>
<dbReference type="InterPro" id="IPR037272">
    <property type="entry name" value="SNS_sf"/>
</dbReference>
<keyword evidence="10" id="KW-0769">Symport</keyword>
<dbReference type="GO" id="GO:0005886">
    <property type="term" value="C:plasma membrane"/>
    <property type="evidence" value="ECO:0007669"/>
    <property type="project" value="TreeGrafter"/>
</dbReference>
<comment type="similarity">
    <text evidence="2 10">Belongs to the sodium:neurotransmitter symporter (SNF) (TC 2.A.22) family.</text>
</comment>
<dbReference type="PANTHER" id="PTHR11616">
    <property type="entry name" value="SODIUM/CHLORIDE DEPENDENT TRANSPORTER"/>
    <property type="match status" value="1"/>
</dbReference>
<name>A0A1S3H181_LINAN</name>
<feature type="compositionally biased region" description="Polar residues" evidence="11">
    <location>
        <begin position="16"/>
        <end position="31"/>
    </location>
</feature>
<evidence type="ECO:0000256" key="5">
    <source>
        <dbReference type="ARBA" id="ARBA00022989"/>
    </source>
</evidence>
<keyword evidence="3 10" id="KW-0813">Transport</keyword>
<feature type="transmembrane region" description="Helical" evidence="12">
    <location>
        <begin position="94"/>
        <end position="116"/>
    </location>
</feature>
<dbReference type="PROSITE" id="PS50267">
    <property type="entry name" value="NA_NEUROTRAN_SYMP_3"/>
    <property type="match status" value="1"/>
</dbReference>
<feature type="binding site" evidence="8">
    <location>
        <position position="455"/>
    </location>
    <ligand>
        <name>Na(+)</name>
        <dbReference type="ChEBI" id="CHEBI:29101"/>
        <label>1</label>
    </ligand>
</feature>
<evidence type="ECO:0000256" key="7">
    <source>
        <dbReference type="ARBA" id="ARBA00023180"/>
    </source>
</evidence>
<evidence type="ECO:0000313" key="14">
    <source>
        <dbReference type="RefSeq" id="XP_013379895.1"/>
    </source>
</evidence>
<feature type="transmembrane region" description="Helical" evidence="12">
    <location>
        <begin position="557"/>
        <end position="575"/>
    </location>
</feature>
<keyword evidence="8" id="KW-0479">Metal-binding</keyword>
<dbReference type="GO" id="GO:0089718">
    <property type="term" value="P:amino acid import across plasma membrane"/>
    <property type="evidence" value="ECO:0007669"/>
    <property type="project" value="TreeGrafter"/>
</dbReference>
<feature type="compositionally biased region" description="Basic and acidic residues" evidence="11">
    <location>
        <begin position="669"/>
        <end position="683"/>
    </location>
</feature>
<proteinExistence type="inferred from homology"/>
<feature type="compositionally biased region" description="Basic and acidic residues" evidence="11">
    <location>
        <begin position="32"/>
        <end position="55"/>
    </location>
</feature>
<evidence type="ECO:0000313" key="13">
    <source>
        <dbReference type="Proteomes" id="UP000085678"/>
    </source>
</evidence>
<keyword evidence="9" id="KW-1015">Disulfide bond</keyword>
<dbReference type="OrthoDB" id="6581954at2759"/>
<comment type="subcellular location">
    <subcellularLocation>
        <location evidence="1">Membrane</location>
        <topology evidence="1">Multi-pass membrane protein</topology>
    </subcellularLocation>
</comment>
<feature type="transmembrane region" description="Helical" evidence="12">
    <location>
        <begin position="298"/>
        <end position="319"/>
    </location>
</feature>
<dbReference type="Proteomes" id="UP000085678">
    <property type="component" value="Unplaced"/>
</dbReference>
<keyword evidence="5 12" id="KW-1133">Transmembrane helix</keyword>
<keyword evidence="13" id="KW-1185">Reference proteome</keyword>
<keyword evidence="8" id="KW-0915">Sodium</keyword>
<feature type="disulfide bond" evidence="9">
    <location>
        <begin position="176"/>
        <end position="185"/>
    </location>
</feature>
<dbReference type="RefSeq" id="XP_013379895.1">
    <property type="nucleotide sequence ID" value="XM_013524441.2"/>
</dbReference>
<evidence type="ECO:0000256" key="9">
    <source>
        <dbReference type="PIRSR" id="PIRSR600175-2"/>
    </source>
</evidence>
<evidence type="ECO:0000256" key="2">
    <source>
        <dbReference type="ARBA" id="ARBA00006459"/>
    </source>
</evidence>
<feature type="binding site" evidence="8">
    <location>
        <position position="386"/>
    </location>
    <ligand>
        <name>Na(+)</name>
        <dbReference type="ChEBI" id="CHEBI:29101"/>
        <label>1</label>
    </ligand>
</feature>
<dbReference type="InterPro" id="IPR000175">
    <property type="entry name" value="Na/ntran_symport"/>
</dbReference>
<evidence type="ECO:0000256" key="11">
    <source>
        <dbReference type="SAM" id="MobiDB-lite"/>
    </source>
</evidence>
<feature type="transmembrane region" description="Helical" evidence="12">
    <location>
        <begin position="137"/>
        <end position="163"/>
    </location>
</feature>
<evidence type="ECO:0000256" key="1">
    <source>
        <dbReference type="ARBA" id="ARBA00004141"/>
    </source>
</evidence>
<feature type="binding site" evidence="8">
    <location>
        <position position="78"/>
    </location>
    <ligand>
        <name>Na(+)</name>
        <dbReference type="ChEBI" id="CHEBI:29101"/>
        <label>1</label>
    </ligand>
</feature>
<evidence type="ECO:0000256" key="3">
    <source>
        <dbReference type="ARBA" id="ARBA00022448"/>
    </source>
</evidence>
<feature type="transmembrane region" description="Helical" evidence="12">
    <location>
        <begin position="63"/>
        <end position="82"/>
    </location>
</feature>
<protein>
    <recommendedName>
        <fullName evidence="10">Transporter</fullName>
    </recommendedName>
</protein>
<feature type="region of interest" description="Disordered" evidence="11">
    <location>
        <begin position="655"/>
        <end position="683"/>
    </location>
</feature>
<feature type="region of interest" description="Disordered" evidence="11">
    <location>
        <begin position="16"/>
        <end position="55"/>
    </location>
</feature>
<feature type="transmembrane region" description="Helical" evidence="12">
    <location>
        <begin position="380"/>
        <end position="405"/>
    </location>
</feature>
<gene>
    <name evidence="14" type="primary">LOC106151270</name>
</gene>
<keyword evidence="4 10" id="KW-0812">Transmembrane</keyword>
<dbReference type="AlphaFoldDB" id="A0A1S3H181"/>
<feature type="binding site" evidence="8">
    <location>
        <position position="452"/>
    </location>
    <ligand>
        <name>Na(+)</name>
        <dbReference type="ChEBI" id="CHEBI:29101"/>
        <label>1</label>
    </ligand>
</feature>
<dbReference type="PRINTS" id="PR00176">
    <property type="entry name" value="NANEUSMPORT"/>
</dbReference>
<dbReference type="GO" id="GO:0005283">
    <property type="term" value="F:amino acid:sodium symporter activity"/>
    <property type="evidence" value="ECO:0007669"/>
    <property type="project" value="TreeGrafter"/>
</dbReference>
<keyword evidence="6 12" id="KW-0472">Membrane</keyword>
<evidence type="ECO:0000256" key="8">
    <source>
        <dbReference type="PIRSR" id="PIRSR600175-1"/>
    </source>
</evidence>
<evidence type="ECO:0000256" key="4">
    <source>
        <dbReference type="ARBA" id="ARBA00022692"/>
    </source>
</evidence>
<sequence>MPSFDKLRLTLSSCASCGKGKNQSDASADTNENLRHNGKLEKVDSEESEGDENKERGNWTRQLDFFLSCVGYAVGLGNLWRFPYVCMRNGGGAFLIPYFLFLFLCGIPLFFMELSVAQFSSSSPLSLWRICPLFKGIGFGMVLVSAVFCIYYNVIMAWVFYYLAMSFAADVPWGTCGNWWNTENCVSKDRKLNVTYALANCTNSYLNSSLDFMAYQVEENETLVINEEFYWNSTCNNTMIEPKGVSSTEEFWLYNLLDISPGIEDLRGIKWQLLICLIVAWIITVLCVVKGVKSSGKVVYVTATVPYGFLVILMIRGLLLPGAIDGIKYYVTPNFQKLTELNVWCEACLQIFYSLGPAWGGLITMAGYNRFHNNMYRDAIIIPLVNCFTSFFAGFVIFSVIGFMAKESNTPIDQLGIQSGPGLAFVAYPEAIARLPISPLWAIMFFLMLLTLGLDTQFATLETLTSSFVDEFAQFLRKRKMLFTTFVCLIEFGLGLPCVTRGGVYVFQIMDWYSAAFAVVTMGLSEVLIIAWIYGGNRLYDDIEMMIGYKPNIIWQICWRFLTPVLLFIAFVLTVRDYKAPFYGTYSYPPSAIQFGWFLASVPLIPIPIVAVYQIYKTPGPFTQRIRTLLRPSEDWGPAVAKYRASYKYRCDAVRVPTQEPDQEDPVFEESKEPLDDTDDSKV</sequence>
<reference evidence="14" key="1">
    <citation type="submission" date="2025-08" db="UniProtKB">
        <authorList>
            <consortium name="RefSeq"/>
        </authorList>
    </citation>
    <scope>IDENTIFICATION</scope>
    <source>
        <tissue evidence="14">Gonads</tissue>
    </source>
</reference>
<feature type="binding site" evidence="8">
    <location>
        <position position="71"/>
    </location>
    <ligand>
        <name>Na(+)</name>
        <dbReference type="ChEBI" id="CHEBI:29101"/>
        <label>1</label>
    </ligand>
</feature>
<feature type="transmembrane region" description="Helical" evidence="12">
    <location>
        <begin position="271"/>
        <end position="289"/>
    </location>
</feature>
<feature type="binding site" evidence="8">
    <location>
        <position position="73"/>
    </location>
    <ligand>
        <name>Na(+)</name>
        <dbReference type="ChEBI" id="CHEBI:29101"/>
        <label>1</label>
    </ligand>
</feature>
<feature type="transmembrane region" description="Helical" evidence="12">
    <location>
        <begin position="512"/>
        <end position="536"/>
    </location>
</feature>
<dbReference type="GO" id="GO:0046872">
    <property type="term" value="F:metal ion binding"/>
    <property type="evidence" value="ECO:0007669"/>
    <property type="project" value="UniProtKB-KW"/>
</dbReference>
<dbReference type="InParanoid" id="A0A1S3H181"/>
<feature type="binding site" evidence="8">
    <location>
        <position position="354"/>
    </location>
    <ligand>
        <name>Na(+)</name>
        <dbReference type="ChEBI" id="CHEBI:29101"/>
        <label>1</label>
    </ligand>
</feature>